<gene>
    <name evidence="1" type="ORF">O1422_09330</name>
</gene>
<protein>
    <recommendedName>
        <fullName evidence="3">Lipoprotein</fullName>
    </recommendedName>
</protein>
<dbReference type="RefSeq" id="WP_250714320.1">
    <property type="nucleotide sequence ID" value="NZ_CAEUHN010000018.1"/>
</dbReference>
<proteinExistence type="predicted"/>
<reference evidence="1" key="1">
    <citation type="submission" date="2022-12" db="EMBL/GenBank/DDBJ databases">
        <title>Development of a Multilocus Sequence Typing Scheme for Bacteroides fragilis Based on Whole Genome Sequencing Data and Clinical Application.</title>
        <authorList>
            <person name="Nielsen F.D."/>
            <person name="Justesen U.S."/>
        </authorList>
    </citation>
    <scope>NUCLEOTIDE SEQUENCE</scope>
    <source>
        <strain evidence="1">BF_BC_ODE_DK_2015_2</strain>
    </source>
</reference>
<accession>A0ABD4VS31</accession>
<dbReference type="EMBL" id="JAPUAC010000005">
    <property type="protein sequence ID" value="MCZ2654366.1"/>
    <property type="molecule type" value="Genomic_DNA"/>
</dbReference>
<dbReference type="InterPro" id="IPR008979">
    <property type="entry name" value="Galactose-bd-like_sf"/>
</dbReference>
<sequence>MKKLLFSLLIIILSTSCSSEKKQLDISGEWTVRLDSTDVGIKESWQGNLFETPMQLPGTTDDAGLGTLNALEPTLSKPQLLYLTRLHNYVGVAWYSREISVFYPGSRTQRLVSCMVLKRDLGPCPME</sequence>
<organism evidence="1 2">
    <name type="scientific">Bacteroides fragilis</name>
    <dbReference type="NCBI Taxonomy" id="817"/>
    <lineage>
        <taxon>Bacteria</taxon>
        <taxon>Pseudomonadati</taxon>
        <taxon>Bacteroidota</taxon>
        <taxon>Bacteroidia</taxon>
        <taxon>Bacteroidales</taxon>
        <taxon>Bacteroidaceae</taxon>
        <taxon>Bacteroides</taxon>
    </lineage>
</organism>
<evidence type="ECO:0000313" key="1">
    <source>
        <dbReference type="EMBL" id="MCZ2654366.1"/>
    </source>
</evidence>
<dbReference type="PROSITE" id="PS51257">
    <property type="entry name" value="PROKAR_LIPOPROTEIN"/>
    <property type="match status" value="1"/>
</dbReference>
<comment type="caution">
    <text evidence="1">The sequence shown here is derived from an EMBL/GenBank/DDBJ whole genome shotgun (WGS) entry which is preliminary data.</text>
</comment>
<dbReference type="Gene3D" id="2.60.120.260">
    <property type="entry name" value="Galactose-binding domain-like"/>
    <property type="match status" value="1"/>
</dbReference>
<evidence type="ECO:0000313" key="2">
    <source>
        <dbReference type="Proteomes" id="UP001075704"/>
    </source>
</evidence>
<name>A0ABD4VS31_BACFG</name>
<dbReference type="Proteomes" id="UP001075704">
    <property type="component" value="Unassembled WGS sequence"/>
</dbReference>
<dbReference type="SUPFAM" id="SSF49785">
    <property type="entry name" value="Galactose-binding domain-like"/>
    <property type="match status" value="1"/>
</dbReference>
<dbReference type="AlphaFoldDB" id="A0ABD4VS31"/>
<evidence type="ECO:0008006" key="3">
    <source>
        <dbReference type="Google" id="ProtNLM"/>
    </source>
</evidence>